<name>A0AAD8I5Y9_9APIA</name>
<accession>A0AAD8I5Y9</accession>
<comment type="caution">
    <text evidence="2">The sequence shown here is derived from an EMBL/GenBank/DDBJ whole genome shotgun (WGS) entry which is preliminary data.</text>
</comment>
<gene>
    <name evidence="2" type="ORF">POM88_025823</name>
</gene>
<keyword evidence="3" id="KW-1185">Reference proteome</keyword>
<reference evidence="2" key="1">
    <citation type="submission" date="2023-02" db="EMBL/GenBank/DDBJ databases">
        <title>Genome of toxic invasive species Heracleum sosnowskyi carries increased number of genes despite the absence of recent whole-genome duplications.</title>
        <authorList>
            <person name="Schelkunov M."/>
            <person name="Shtratnikova V."/>
            <person name="Makarenko M."/>
            <person name="Klepikova A."/>
            <person name="Omelchenko D."/>
            <person name="Novikova G."/>
            <person name="Obukhova E."/>
            <person name="Bogdanov V."/>
            <person name="Penin A."/>
            <person name="Logacheva M."/>
        </authorList>
    </citation>
    <scope>NUCLEOTIDE SEQUENCE</scope>
    <source>
        <strain evidence="2">Hsosn_3</strain>
        <tissue evidence="2">Leaf</tissue>
    </source>
</reference>
<feature type="compositionally biased region" description="Basic residues" evidence="1">
    <location>
        <begin position="151"/>
        <end position="161"/>
    </location>
</feature>
<protein>
    <submittedName>
        <fullName evidence="2">Uncharacterized protein</fullName>
    </submittedName>
</protein>
<dbReference type="EMBL" id="JAUIZM010000006">
    <property type="protein sequence ID" value="KAK1379079.1"/>
    <property type="molecule type" value="Genomic_DNA"/>
</dbReference>
<proteinExistence type="predicted"/>
<feature type="region of interest" description="Disordered" evidence="1">
    <location>
        <begin position="79"/>
        <end position="179"/>
    </location>
</feature>
<dbReference type="AlphaFoldDB" id="A0AAD8I5Y9"/>
<sequence>MLENRNVVYFSRFCQLIFNFCCPNVEIVEDDVILSFKLHKRIFSDLTNKDNKKEDVGVLLLHESVQQFLVNLQQQQQQPQLANTEAGPSVSQPQRSQKSKVRVVKSVRINTEAGPSVSQPQRSQKSKVRVVKSVRINTEAGASNADDMPQKRRMKKRRTNRAKTDAIDEETETDEETLHQRKRRLVAAHLFGAENISSNVVDDLEIPDDEAVPEDRVFMETVFQDEAPTSNADDVVEEVAPEDADEAPEILVQEATENVEAEIFEPQGCDMDFEAHNSVNSDHLEVFDETEGVEADQDTVILEDSLATHTEILSVTHQVIEEGEEVDQTLAAKAVETVAKNPDVADKDATENVPVEAEFVVNSEDVIVLEALQQSVVEIVTKEAEFLHTANSEIPEPDAENIPAENTAENDNDNDSSDHSQEELFESQANSDELREHRGLLNFLEIL</sequence>
<evidence type="ECO:0000256" key="1">
    <source>
        <dbReference type="SAM" id="MobiDB-lite"/>
    </source>
</evidence>
<feature type="region of interest" description="Disordered" evidence="1">
    <location>
        <begin position="388"/>
        <end position="432"/>
    </location>
</feature>
<organism evidence="2 3">
    <name type="scientific">Heracleum sosnowskyi</name>
    <dbReference type="NCBI Taxonomy" id="360622"/>
    <lineage>
        <taxon>Eukaryota</taxon>
        <taxon>Viridiplantae</taxon>
        <taxon>Streptophyta</taxon>
        <taxon>Embryophyta</taxon>
        <taxon>Tracheophyta</taxon>
        <taxon>Spermatophyta</taxon>
        <taxon>Magnoliopsida</taxon>
        <taxon>eudicotyledons</taxon>
        <taxon>Gunneridae</taxon>
        <taxon>Pentapetalae</taxon>
        <taxon>asterids</taxon>
        <taxon>campanulids</taxon>
        <taxon>Apiales</taxon>
        <taxon>Apiaceae</taxon>
        <taxon>Apioideae</taxon>
        <taxon>apioid superclade</taxon>
        <taxon>Tordylieae</taxon>
        <taxon>Tordyliinae</taxon>
        <taxon>Heracleum</taxon>
    </lineage>
</organism>
<dbReference type="Proteomes" id="UP001237642">
    <property type="component" value="Unassembled WGS sequence"/>
</dbReference>
<evidence type="ECO:0000313" key="3">
    <source>
        <dbReference type="Proteomes" id="UP001237642"/>
    </source>
</evidence>
<evidence type="ECO:0000313" key="2">
    <source>
        <dbReference type="EMBL" id="KAK1379079.1"/>
    </source>
</evidence>
<reference evidence="2" key="2">
    <citation type="submission" date="2023-05" db="EMBL/GenBank/DDBJ databases">
        <authorList>
            <person name="Schelkunov M.I."/>
        </authorList>
    </citation>
    <scope>NUCLEOTIDE SEQUENCE</scope>
    <source>
        <strain evidence="2">Hsosn_3</strain>
        <tissue evidence="2">Leaf</tissue>
    </source>
</reference>